<evidence type="ECO:0000313" key="2">
    <source>
        <dbReference type="Proteomes" id="UP001221898"/>
    </source>
</evidence>
<gene>
    <name evidence="1" type="ORF">AAFF_G00245560</name>
</gene>
<dbReference type="AlphaFoldDB" id="A0AAD7W3E5"/>
<sequence length="112" mass="12699">MFPRAYVGDASSWDGMCRLEGGVGDSGHHVQRDPSFPEEHKDNLTLLLHQNPSFFSSSPKDFSQLARGTSSTGMRTVSLARAVWNLQSKKQLRASGGVEYRCKRQHQLHRRW</sequence>
<organism evidence="1 2">
    <name type="scientific">Aldrovandia affinis</name>
    <dbReference type="NCBI Taxonomy" id="143900"/>
    <lineage>
        <taxon>Eukaryota</taxon>
        <taxon>Metazoa</taxon>
        <taxon>Chordata</taxon>
        <taxon>Craniata</taxon>
        <taxon>Vertebrata</taxon>
        <taxon>Euteleostomi</taxon>
        <taxon>Actinopterygii</taxon>
        <taxon>Neopterygii</taxon>
        <taxon>Teleostei</taxon>
        <taxon>Notacanthiformes</taxon>
        <taxon>Halosauridae</taxon>
        <taxon>Aldrovandia</taxon>
    </lineage>
</organism>
<reference evidence="1" key="1">
    <citation type="journal article" date="2023" name="Science">
        <title>Genome structures resolve the early diversification of teleost fishes.</title>
        <authorList>
            <person name="Parey E."/>
            <person name="Louis A."/>
            <person name="Montfort J."/>
            <person name="Bouchez O."/>
            <person name="Roques C."/>
            <person name="Iampietro C."/>
            <person name="Lluch J."/>
            <person name="Castinel A."/>
            <person name="Donnadieu C."/>
            <person name="Desvignes T."/>
            <person name="Floi Bucao C."/>
            <person name="Jouanno E."/>
            <person name="Wen M."/>
            <person name="Mejri S."/>
            <person name="Dirks R."/>
            <person name="Jansen H."/>
            <person name="Henkel C."/>
            <person name="Chen W.J."/>
            <person name="Zahm M."/>
            <person name="Cabau C."/>
            <person name="Klopp C."/>
            <person name="Thompson A.W."/>
            <person name="Robinson-Rechavi M."/>
            <person name="Braasch I."/>
            <person name="Lecointre G."/>
            <person name="Bobe J."/>
            <person name="Postlethwait J.H."/>
            <person name="Berthelot C."/>
            <person name="Roest Crollius H."/>
            <person name="Guiguen Y."/>
        </authorList>
    </citation>
    <scope>NUCLEOTIDE SEQUENCE</scope>
    <source>
        <strain evidence="1">NC1722</strain>
    </source>
</reference>
<proteinExistence type="predicted"/>
<comment type="caution">
    <text evidence="1">The sequence shown here is derived from an EMBL/GenBank/DDBJ whole genome shotgun (WGS) entry which is preliminary data.</text>
</comment>
<keyword evidence="2" id="KW-1185">Reference proteome</keyword>
<dbReference type="EMBL" id="JAINUG010000329">
    <property type="protein sequence ID" value="KAJ8378170.1"/>
    <property type="molecule type" value="Genomic_DNA"/>
</dbReference>
<evidence type="ECO:0000313" key="1">
    <source>
        <dbReference type="EMBL" id="KAJ8378170.1"/>
    </source>
</evidence>
<name>A0AAD7W3E5_9TELE</name>
<dbReference type="Proteomes" id="UP001221898">
    <property type="component" value="Unassembled WGS sequence"/>
</dbReference>
<accession>A0AAD7W3E5</accession>
<protein>
    <submittedName>
        <fullName evidence="1">Uncharacterized protein</fullName>
    </submittedName>
</protein>